<dbReference type="Proteomes" id="UP000569005">
    <property type="component" value="Unassembled WGS sequence"/>
</dbReference>
<keyword evidence="2" id="KW-1185">Reference proteome</keyword>
<name>A0ACC5NU74_9BACT</name>
<comment type="caution">
    <text evidence="1">The sequence shown here is derived from an EMBL/GenBank/DDBJ whole genome shotgun (WGS) entry which is preliminary data.</text>
</comment>
<protein>
    <submittedName>
        <fullName evidence="1">Uncharacterized protein</fullName>
    </submittedName>
</protein>
<reference evidence="1" key="1">
    <citation type="submission" date="2020-08" db="EMBL/GenBank/DDBJ databases">
        <title>Genomic Encyclopedia of Type Strains, Phase IV (KMG-V): Genome sequencing to study the core and pangenomes of soil and plant-associated prokaryotes.</title>
        <authorList>
            <person name="Whitman W."/>
        </authorList>
    </citation>
    <scope>NUCLEOTIDE SEQUENCE</scope>
    <source>
        <strain evidence="1">M8UP15</strain>
    </source>
</reference>
<gene>
    <name evidence="1" type="ORF">HDF13_000471</name>
</gene>
<proteinExistence type="predicted"/>
<sequence>MIATTDRAAKSAASVGIDAGVRRHWSVARAWQTNAALILIGVALFLLTRQLVSEYDHFTIGLSGVSGWSCILYLGAALIVLTQPVDRFTFPIIVTVAIACRLVALLGPPFLSSDVYRYVWDGVVQHAHISPYRYVPGDAVLAFLREPFQSVFDKINRRDYAHTIYPPAAQALFYLITWISPTIIFMKSVMVLFEGITMYALVTLLHSLGFRREQTLLYAWCPMLVWEIAGSGHLDSAAMAFIGLALLARFRKHPVLTGIFLGVAILLKLYPLVLLPALYRRGDFKMPAAVATVVAVGYAAYSSVGLLVFGFLGGYVKEEGLATGARYFLLELAQRIPGLQGLSTAAYFVLCAGVFAGIVWWCRRIAGFDGSNRKKPFASDGVAGFLPPAFALASALMFLFSPHYAWYILWLIPFFSLMPNLPILTYVLGFFYLYTTDLAEPGPKMFLANKILYASVFAAFIIQLAFKRWPIHRKLFIQPVVASESL</sequence>
<evidence type="ECO:0000313" key="1">
    <source>
        <dbReference type="EMBL" id="MBB5338138.1"/>
    </source>
</evidence>
<organism evidence="1 2">
    <name type="scientific">Tunturiibacter gelidiferens</name>
    <dbReference type="NCBI Taxonomy" id="3069689"/>
    <lineage>
        <taxon>Bacteria</taxon>
        <taxon>Pseudomonadati</taxon>
        <taxon>Acidobacteriota</taxon>
        <taxon>Terriglobia</taxon>
        <taxon>Terriglobales</taxon>
        <taxon>Acidobacteriaceae</taxon>
        <taxon>Tunturiibacter</taxon>
    </lineage>
</organism>
<accession>A0ACC5NU74</accession>
<dbReference type="EMBL" id="JACHEA010000001">
    <property type="protein sequence ID" value="MBB5338138.1"/>
    <property type="molecule type" value="Genomic_DNA"/>
</dbReference>
<evidence type="ECO:0000313" key="2">
    <source>
        <dbReference type="Proteomes" id="UP000569005"/>
    </source>
</evidence>